<keyword evidence="3" id="KW-1185">Reference proteome</keyword>
<dbReference type="PANTHER" id="PTHR33112:SF16">
    <property type="entry name" value="HETEROKARYON INCOMPATIBILITY DOMAIN-CONTAINING PROTEIN"/>
    <property type="match status" value="1"/>
</dbReference>
<dbReference type="HOGENOM" id="CLU_002639_3_2_1"/>
<dbReference type="RefSeq" id="XP_003039963.1">
    <property type="nucleotide sequence ID" value="XM_003039917.1"/>
</dbReference>
<dbReference type="KEGG" id="nhe:NECHADRAFT_85535"/>
<dbReference type="eggNOG" id="ENOG502SN86">
    <property type="taxonomic scope" value="Eukaryota"/>
</dbReference>
<dbReference type="Pfam" id="PF06985">
    <property type="entry name" value="HET"/>
    <property type="match status" value="1"/>
</dbReference>
<evidence type="ECO:0000259" key="1">
    <source>
        <dbReference type="Pfam" id="PF06985"/>
    </source>
</evidence>
<dbReference type="InterPro" id="IPR010730">
    <property type="entry name" value="HET"/>
</dbReference>
<dbReference type="InParanoid" id="C7ZNT5"/>
<dbReference type="EMBL" id="GG698970">
    <property type="protein sequence ID" value="EEU34250.1"/>
    <property type="molecule type" value="Genomic_DNA"/>
</dbReference>
<name>C7ZNT5_FUSV7</name>
<protein>
    <recommendedName>
        <fullName evidence="1">Heterokaryon incompatibility domain-containing protein</fullName>
    </recommendedName>
</protein>
<gene>
    <name evidence="2" type="ORF">NECHADRAFT_85535</name>
</gene>
<dbReference type="AlphaFoldDB" id="C7ZNT5"/>
<dbReference type="OMA" id="QAFAESW"/>
<sequence>MSNPCIYCSKLTIESLVALRRQKPKRGQASYKHHDSFSDLEAAALAGCDLCRLALEGFQRRNLCEEARNLERSNVKVWIDLEHGNADSLSPPEVLDAIVFMVGETSIEALDGFAENYHPECIPHLSPFSVNYTIEDQVLGSASNFARVNEWLHRCEKDHAGCWPSKTPMLPTRVIDVGTLLADAQNDKVRIFCSQGIRAKYVALSHSWGGEIEPVLKLDNLDKFQNSIPCSSLPATFRDAITITRNLGIQYLWIDSLCIIQDSTEDWEQELNSMGPVFRDSTLGLFAAASKNSNEGILNREPSTSCPKDAQIKVFSDPEDSTTVMASVRCFFPRESYKQMWSHSPLATRGWTFQEQALSSKCLIYGEKGIYWKCPQKIRSTKLSDVDVRDVLFRTTNMIDPILHSSTPPCGSRTSADLFNVMVDYYGLISRYSARALSYRSDKLPAMSAIAKALSHNLAQENASPTYLAGLWEMDLPRGLMWKALPSSHAPHVSPYRAPSWSWATTDSPITFVGMFKSGWDRTWHTDLRVVSCDVCPLSPSCPFGKVKSSRLVVDGRTIPLIRSRQVLQADGFRFRSIGWCGYDECLEGENPDTSALRIFLITNGQQSALLTFVENARARGGSNTFKSGELEIDEASFREEDYKAVIISIADIDPREPREEKLARGILVRRRSGSEDYERIGCLTDLEITCTWLDSIQRESLVIV</sequence>
<accession>C7ZNT5</accession>
<evidence type="ECO:0000313" key="2">
    <source>
        <dbReference type="EMBL" id="EEU34250.1"/>
    </source>
</evidence>
<dbReference type="VEuPathDB" id="FungiDB:NECHADRAFT_85535"/>
<reference evidence="2 3" key="1">
    <citation type="journal article" date="2009" name="PLoS Genet.">
        <title>The genome of Nectria haematococca: contribution of supernumerary chromosomes to gene expansion.</title>
        <authorList>
            <person name="Coleman J.J."/>
            <person name="Rounsley S.D."/>
            <person name="Rodriguez-Carres M."/>
            <person name="Kuo A."/>
            <person name="Wasmann C.C."/>
            <person name="Grimwood J."/>
            <person name="Schmutz J."/>
            <person name="Taga M."/>
            <person name="White G.J."/>
            <person name="Zhou S."/>
            <person name="Schwartz D.C."/>
            <person name="Freitag M."/>
            <person name="Ma L.J."/>
            <person name="Danchin E.G."/>
            <person name="Henrissat B."/>
            <person name="Coutinho P.M."/>
            <person name="Nelson D.R."/>
            <person name="Straney D."/>
            <person name="Napoli C.A."/>
            <person name="Barker B.M."/>
            <person name="Gribskov M."/>
            <person name="Rep M."/>
            <person name="Kroken S."/>
            <person name="Molnar I."/>
            <person name="Rensing C."/>
            <person name="Kennell J.C."/>
            <person name="Zamora J."/>
            <person name="Farman M.L."/>
            <person name="Selker E.U."/>
            <person name="Salamov A."/>
            <person name="Shapiro H."/>
            <person name="Pangilinan J."/>
            <person name="Lindquist E."/>
            <person name="Lamers C."/>
            <person name="Grigoriev I.V."/>
            <person name="Geiser D.M."/>
            <person name="Covert S.F."/>
            <person name="Temporini E."/>
            <person name="Vanetten H.D."/>
        </authorList>
    </citation>
    <scope>NUCLEOTIDE SEQUENCE [LARGE SCALE GENOMIC DNA]</scope>
    <source>
        <strain evidence="3">ATCC MYA-4622 / CBS 123669 / FGSC 9596 / NRRL 45880 / 77-13-4</strain>
    </source>
</reference>
<organism evidence="2 3">
    <name type="scientific">Fusarium vanettenii (strain ATCC MYA-4622 / CBS 123669 / FGSC 9596 / NRRL 45880 / 77-13-4)</name>
    <name type="common">Fusarium solani subsp. pisi</name>
    <dbReference type="NCBI Taxonomy" id="660122"/>
    <lineage>
        <taxon>Eukaryota</taxon>
        <taxon>Fungi</taxon>
        <taxon>Dikarya</taxon>
        <taxon>Ascomycota</taxon>
        <taxon>Pezizomycotina</taxon>
        <taxon>Sordariomycetes</taxon>
        <taxon>Hypocreomycetidae</taxon>
        <taxon>Hypocreales</taxon>
        <taxon>Nectriaceae</taxon>
        <taxon>Fusarium</taxon>
        <taxon>Fusarium solani species complex</taxon>
        <taxon>Fusarium vanettenii</taxon>
    </lineage>
</organism>
<feature type="domain" description="Heterokaryon incompatibility" evidence="1">
    <location>
        <begin position="201"/>
        <end position="355"/>
    </location>
</feature>
<dbReference type="OrthoDB" id="5362512at2759"/>
<dbReference type="GeneID" id="9677691"/>
<evidence type="ECO:0000313" key="3">
    <source>
        <dbReference type="Proteomes" id="UP000005206"/>
    </source>
</evidence>
<proteinExistence type="predicted"/>
<dbReference type="Proteomes" id="UP000005206">
    <property type="component" value="Chromosome 10"/>
</dbReference>
<dbReference type="PANTHER" id="PTHR33112">
    <property type="entry name" value="DOMAIN PROTEIN, PUTATIVE-RELATED"/>
    <property type="match status" value="1"/>
</dbReference>